<reference evidence="3" key="1">
    <citation type="journal article" date="2014" name="Front. Microbiol.">
        <title>High frequency of phylogenetically diverse reductive dehalogenase-homologous genes in deep subseafloor sedimentary metagenomes.</title>
        <authorList>
            <person name="Kawai M."/>
            <person name="Futagami T."/>
            <person name="Toyoda A."/>
            <person name="Takaki Y."/>
            <person name="Nishi S."/>
            <person name="Hori S."/>
            <person name="Arai W."/>
            <person name="Tsubouchi T."/>
            <person name="Morono Y."/>
            <person name="Uchiyama I."/>
            <person name="Ito T."/>
            <person name="Fujiyama A."/>
            <person name="Inagaki F."/>
            <person name="Takami H."/>
        </authorList>
    </citation>
    <scope>NUCLEOTIDE SEQUENCE</scope>
    <source>
        <strain evidence="3">Expedition CK06-06</strain>
    </source>
</reference>
<organism evidence="3">
    <name type="scientific">marine sediment metagenome</name>
    <dbReference type="NCBI Taxonomy" id="412755"/>
    <lineage>
        <taxon>unclassified sequences</taxon>
        <taxon>metagenomes</taxon>
        <taxon>ecological metagenomes</taxon>
    </lineage>
</organism>
<keyword evidence="2" id="KW-0812">Transmembrane</keyword>
<feature type="compositionally biased region" description="Basic residues" evidence="1">
    <location>
        <begin position="53"/>
        <end position="62"/>
    </location>
</feature>
<dbReference type="AlphaFoldDB" id="X1FPL1"/>
<feature type="transmembrane region" description="Helical" evidence="2">
    <location>
        <begin position="24"/>
        <end position="49"/>
    </location>
</feature>
<feature type="non-terminal residue" evidence="3">
    <location>
        <position position="1"/>
    </location>
</feature>
<dbReference type="EMBL" id="BARU01014046">
    <property type="protein sequence ID" value="GAH31314.1"/>
    <property type="molecule type" value="Genomic_DNA"/>
</dbReference>
<gene>
    <name evidence="3" type="ORF">S03H2_25016</name>
</gene>
<accession>X1FPL1</accession>
<evidence type="ECO:0000256" key="2">
    <source>
        <dbReference type="SAM" id="Phobius"/>
    </source>
</evidence>
<protein>
    <submittedName>
        <fullName evidence="3">Uncharacterized protein</fullName>
    </submittedName>
</protein>
<evidence type="ECO:0000313" key="3">
    <source>
        <dbReference type="EMBL" id="GAH31314.1"/>
    </source>
</evidence>
<keyword evidence="2" id="KW-1133">Transmembrane helix</keyword>
<sequence length="96" mass="11544">WWNPFVIWPPNVFWCVIWMSYDPVIVFTIIFIALVIIITFVLYVVGRGYKDARKTRKRKRILKKEGGDENHGDEDEEVKKDNPRKKRKKTHNDDPE</sequence>
<keyword evidence="2" id="KW-0472">Membrane</keyword>
<feature type="region of interest" description="Disordered" evidence="1">
    <location>
        <begin position="51"/>
        <end position="96"/>
    </location>
</feature>
<evidence type="ECO:0000256" key="1">
    <source>
        <dbReference type="SAM" id="MobiDB-lite"/>
    </source>
</evidence>
<proteinExistence type="predicted"/>
<comment type="caution">
    <text evidence="3">The sequence shown here is derived from an EMBL/GenBank/DDBJ whole genome shotgun (WGS) entry which is preliminary data.</text>
</comment>
<name>X1FPL1_9ZZZZ</name>